<dbReference type="AlphaFoldDB" id="A0A1S1QEJ9"/>
<dbReference type="Proteomes" id="UP000179627">
    <property type="component" value="Unassembled WGS sequence"/>
</dbReference>
<protein>
    <recommendedName>
        <fullName evidence="3">Asp23/Gls24 family envelope stress response protein</fullName>
    </recommendedName>
</protein>
<gene>
    <name evidence="1" type="ORF">CC117_05905</name>
</gene>
<comment type="caution">
    <text evidence="1">The sequence shown here is derived from an EMBL/GenBank/DDBJ whole genome shotgun (WGS) entry which is preliminary data.</text>
</comment>
<proteinExistence type="predicted"/>
<evidence type="ECO:0008006" key="3">
    <source>
        <dbReference type="Google" id="ProtNLM"/>
    </source>
</evidence>
<accession>A0A1S1QEJ9</accession>
<reference evidence="2" key="1">
    <citation type="submission" date="2016-07" db="EMBL/GenBank/DDBJ databases">
        <title>Sequence Frankia sp. strain CcI1.17.</title>
        <authorList>
            <person name="Ghodhbane-Gtari F."/>
            <person name="Swanson E."/>
            <person name="Gueddou A."/>
            <person name="Morris K."/>
            <person name="Hezbri K."/>
            <person name="Ktari A."/>
            <person name="Nouioui I."/>
            <person name="Abebe-Akele F."/>
            <person name="Simpson S."/>
            <person name="Thomas K."/>
            <person name="Gtari M."/>
            <person name="Tisa L.S."/>
            <person name="Hurst S."/>
        </authorList>
    </citation>
    <scope>NUCLEOTIDE SEQUENCE [LARGE SCALE GENOMIC DNA]</scope>
    <source>
        <strain evidence="2">Cc1.17</strain>
    </source>
</reference>
<organism evidence="1 2">
    <name type="scientific">Parafrankia colletiae</name>
    <dbReference type="NCBI Taxonomy" id="573497"/>
    <lineage>
        <taxon>Bacteria</taxon>
        <taxon>Bacillati</taxon>
        <taxon>Actinomycetota</taxon>
        <taxon>Actinomycetes</taxon>
        <taxon>Frankiales</taxon>
        <taxon>Frankiaceae</taxon>
        <taxon>Parafrankia</taxon>
    </lineage>
</organism>
<evidence type="ECO:0000313" key="2">
    <source>
        <dbReference type="Proteomes" id="UP000179627"/>
    </source>
</evidence>
<keyword evidence="2" id="KW-1185">Reference proteome</keyword>
<evidence type="ECO:0000313" key="1">
    <source>
        <dbReference type="EMBL" id="OHV30694.1"/>
    </source>
</evidence>
<sequence>MVAAADGHARPDVDVVVDAEGDGEMAVAVARQVTACPDVVRLVGHPARYGTGWDGHGYGHGGGPRGAGGAGGAGELATYVGGRRIEGVRVGPDAVVVAVACRFGPTMAELAAQVRAAVLIAMPTAPRIDVIIDDLEVDIPAWAGVT</sequence>
<dbReference type="EMBL" id="MBLM01000152">
    <property type="protein sequence ID" value="OHV30694.1"/>
    <property type="molecule type" value="Genomic_DNA"/>
</dbReference>
<name>A0A1S1QEJ9_9ACTN</name>